<dbReference type="AlphaFoldDB" id="A0A142JKI3"/>
<keyword evidence="1" id="KW-1133">Transmembrane helix</keyword>
<organism evidence="2 3">
    <name type="scientific">Cupriavidus nantongensis</name>
    <dbReference type="NCBI Taxonomy" id="1796606"/>
    <lineage>
        <taxon>Bacteria</taxon>
        <taxon>Pseudomonadati</taxon>
        <taxon>Pseudomonadota</taxon>
        <taxon>Betaproteobacteria</taxon>
        <taxon>Burkholderiales</taxon>
        <taxon>Burkholderiaceae</taxon>
        <taxon>Cupriavidus</taxon>
    </lineage>
</organism>
<feature type="transmembrane region" description="Helical" evidence="1">
    <location>
        <begin position="6"/>
        <end position="34"/>
    </location>
</feature>
<proteinExistence type="predicted"/>
<gene>
    <name evidence="2" type="ORF">A2G96_13055</name>
</gene>
<dbReference type="NCBIfam" id="NF033883">
    <property type="entry name" value="conj_TraQ_IncI1"/>
    <property type="match status" value="1"/>
</dbReference>
<dbReference type="KEGG" id="cnan:A2G96_13055"/>
<dbReference type="STRING" id="1796606.A2G96_13055"/>
<dbReference type="Proteomes" id="UP000075238">
    <property type="component" value="Chromosome 1"/>
</dbReference>
<name>A0A142JKI3_9BURK</name>
<feature type="transmembrane region" description="Helical" evidence="1">
    <location>
        <begin position="94"/>
        <end position="121"/>
    </location>
</feature>
<reference evidence="2 3" key="1">
    <citation type="submission" date="2016-03" db="EMBL/GenBank/DDBJ databases">
        <title>Complete genome sequence of a novel chlorpyrifos degrading bacterium, Cupriavidus nantongensis sp. X1.</title>
        <authorList>
            <person name="Fang L."/>
        </authorList>
    </citation>
    <scope>NUCLEOTIDE SEQUENCE [LARGE SCALE GENOMIC DNA]</scope>
    <source>
        <strain evidence="2 3">X1</strain>
    </source>
</reference>
<keyword evidence="1" id="KW-0812">Transmembrane</keyword>
<dbReference type="RefSeq" id="WP_062799815.1">
    <property type="nucleotide sequence ID" value="NZ_CP014844.1"/>
</dbReference>
<evidence type="ECO:0008006" key="4">
    <source>
        <dbReference type="Google" id="ProtNLM"/>
    </source>
</evidence>
<keyword evidence="3" id="KW-1185">Reference proteome</keyword>
<dbReference type="InterPro" id="IPR048039">
    <property type="entry name" value="TraQ-like"/>
</dbReference>
<keyword evidence="1" id="KW-0472">Membrane</keyword>
<evidence type="ECO:0000313" key="2">
    <source>
        <dbReference type="EMBL" id="AMR78595.1"/>
    </source>
</evidence>
<sequence length="176" mass="18190">MDLTTIVTQIAASIVEFQSLAAAAAYGVGLWYIAKAVNRGIKASSHPGGGETSGAAILTALLIGAVLLNFTSTMGDLWETMTGQRGAGFGMVSYSGASAAGVFAPAINAIFTIVSTFGWWYGFKGLTMFKKASEGHGSGGYEDYAWKGFIHAMGGAAMVNIGSTVDAFKETIGMTF</sequence>
<dbReference type="EMBL" id="CP014844">
    <property type="protein sequence ID" value="AMR78595.1"/>
    <property type="molecule type" value="Genomic_DNA"/>
</dbReference>
<feature type="transmembrane region" description="Helical" evidence="1">
    <location>
        <begin position="55"/>
        <end position="74"/>
    </location>
</feature>
<evidence type="ECO:0000256" key="1">
    <source>
        <dbReference type="SAM" id="Phobius"/>
    </source>
</evidence>
<dbReference type="OrthoDB" id="9089417at2"/>
<protein>
    <recommendedName>
        <fullName evidence="4">Conjugal transfer protein TraQ</fullName>
    </recommendedName>
</protein>
<evidence type="ECO:0000313" key="3">
    <source>
        <dbReference type="Proteomes" id="UP000075238"/>
    </source>
</evidence>
<accession>A0A142JKI3</accession>